<reference evidence="1" key="3">
    <citation type="submission" date="2023-03" db="UniProtKB">
        <authorList>
            <consortium name="EnsemblPlants"/>
        </authorList>
    </citation>
    <scope>IDENTIFICATION</scope>
    <source>
        <strain evidence="1">cv. Chiifu-401-42</strain>
    </source>
</reference>
<reference evidence="1 2" key="1">
    <citation type="journal article" date="2011" name="Nat. Genet.">
        <title>The genome of the mesopolyploid crop species Brassica rapa.</title>
        <authorList>
            <consortium name="Brassica rapa Genome Sequencing Project Consortium"/>
            <person name="Wang X."/>
            <person name="Wang H."/>
            <person name="Wang J."/>
            <person name="Sun R."/>
            <person name="Wu J."/>
            <person name="Liu S."/>
            <person name="Bai Y."/>
            <person name="Mun J.H."/>
            <person name="Bancroft I."/>
            <person name="Cheng F."/>
            <person name="Huang S."/>
            <person name="Li X."/>
            <person name="Hua W."/>
            <person name="Wang J."/>
            <person name="Wang X."/>
            <person name="Freeling M."/>
            <person name="Pires J.C."/>
            <person name="Paterson A.H."/>
            <person name="Chalhoub B."/>
            <person name="Wang B."/>
            <person name="Hayward A."/>
            <person name="Sharpe A.G."/>
            <person name="Park B.S."/>
            <person name="Weisshaar B."/>
            <person name="Liu B."/>
            <person name="Li B."/>
            <person name="Liu B."/>
            <person name="Tong C."/>
            <person name="Song C."/>
            <person name="Duran C."/>
            <person name="Peng C."/>
            <person name="Geng C."/>
            <person name="Koh C."/>
            <person name="Lin C."/>
            <person name="Edwards D."/>
            <person name="Mu D."/>
            <person name="Shen D."/>
            <person name="Soumpourou E."/>
            <person name="Li F."/>
            <person name="Fraser F."/>
            <person name="Conant G."/>
            <person name="Lassalle G."/>
            <person name="King G.J."/>
            <person name="Bonnema G."/>
            <person name="Tang H."/>
            <person name="Wang H."/>
            <person name="Belcram H."/>
            <person name="Zhou H."/>
            <person name="Hirakawa H."/>
            <person name="Abe H."/>
            <person name="Guo H."/>
            <person name="Wang H."/>
            <person name="Jin H."/>
            <person name="Parkin I.A."/>
            <person name="Batley J."/>
            <person name="Kim J.S."/>
            <person name="Just J."/>
            <person name="Li J."/>
            <person name="Xu J."/>
            <person name="Deng J."/>
            <person name="Kim J.A."/>
            <person name="Li J."/>
            <person name="Yu J."/>
            <person name="Meng J."/>
            <person name="Wang J."/>
            <person name="Min J."/>
            <person name="Poulain J."/>
            <person name="Wang J."/>
            <person name="Hatakeyama K."/>
            <person name="Wu K."/>
            <person name="Wang L."/>
            <person name="Fang L."/>
            <person name="Trick M."/>
            <person name="Links M.G."/>
            <person name="Zhao M."/>
            <person name="Jin M."/>
            <person name="Ramchiary N."/>
            <person name="Drou N."/>
            <person name="Berkman P.J."/>
            <person name="Cai Q."/>
            <person name="Huang Q."/>
            <person name="Li R."/>
            <person name="Tabata S."/>
            <person name="Cheng S."/>
            <person name="Zhang S."/>
            <person name="Zhang S."/>
            <person name="Huang S."/>
            <person name="Sato S."/>
            <person name="Sun S."/>
            <person name="Kwon S.J."/>
            <person name="Choi S.R."/>
            <person name="Lee T.H."/>
            <person name="Fan W."/>
            <person name="Zhao X."/>
            <person name="Tan X."/>
            <person name="Xu X."/>
            <person name="Wang Y."/>
            <person name="Qiu Y."/>
            <person name="Yin Y."/>
            <person name="Li Y."/>
            <person name="Du Y."/>
            <person name="Liao Y."/>
            <person name="Lim Y."/>
            <person name="Narusaka Y."/>
            <person name="Wang Y."/>
            <person name="Wang Z."/>
            <person name="Li Z."/>
            <person name="Wang Z."/>
            <person name="Xiong Z."/>
            <person name="Zhang Z."/>
        </authorList>
    </citation>
    <scope>NUCLEOTIDE SEQUENCE [LARGE SCALE GENOMIC DNA]</scope>
    <source>
        <strain evidence="1 2">cv. Chiifu-401-42</strain>
    </source>
</reference>
<dbReference type="HOGENOM" id="CLU_931749_0_0_1"/>
<evidence type="ECO:0000313" key="1">
    <source>
        <dbReference type="EnsemblPlants" id="Bra026915.1-P"/>
    </source>
</evidence>
<dbReference type="OMA" id="GCATARI"/>
<organism evidence="1 2">
    <name type="scientific">Brassica campestris</name>
    <name type="common">Field mustard</name>
    <dbReference type="NCBI Taxonomy" id="3711"/>
    <lineage>
        <taxon>Eukaryota</taxon>
        <taxon>Viridiplantae</taxon>
        <taxon>Streptophyta</taxon>
        <taxon>Embryophyta</taxon>
        <taxon>Tracheophyta</taxon>
        <taxon>Spermatophyta</taxon>
        <taxon>Magnoliopsida</taxon>
        <taxon>eudicotyledons</taxon>
        <taxon>Gunneridae</taxon>
        <taxon>Pentapetalae</taxon>
        <taxon>rosids</taxon>
        <taxon>malvids</taxon>
        <taxon>Brassicales</taxon>
        <taxon>Brassicaceae</taxon>
        <taxon>Brassiceae</taxon>
        <taxon>Brassica</taxon>
    </lineage>
</organism>
<accession>M4EDQ5</accession>
<protein>
    <submittedName>
        <fullName evidence="1">Uncharacterized protein</fullName>
    </submittedName>
</protein>
<dbReference type="Gene3D" id="3.90.70.10">
    <property type="entry name" value="Cysteine proteinases"/>
    <property type="match status" value="1"/>
</dbReference>
<keyword evidence="2" id="KW-1185">Reference proteome</keyword>
<reference evidence="1 2" key="2">
    <citation type="journal article" date="2018" name="Hortic Res">
        <title>Improved Brassica rapa reference genome by single-molecule sequencing and chromosome conformation capture technologies.</title>
        <authorList>
            <person name="Zhang L."/>
            <person name="Cai X."/>
            <person name="Wu J."/>
            <person name="Liu M."/>
            <person name="Grob S."/>
            <person name="Cheng F."/>
            <person name="Liang J."/>
            <person name="Cai C."/>
            <person name="Liu Z."/>
            <person name="Liu B."/>
            <person name="Wang F."/>
            <person name="Li S."/>
            <person name="Liu F."/>
            <person name="Li X."/>
            <person name="Cheng L."/>
            <person name="Yang W."/>
            <person name="Li M.H."/>
            <person name="Grossniklaus U."/>
            <person name="Zheng H."/>
            <person name="Wang X."/>
        </authorList>
    </citation>
    <scope>NUCLEOTIDE SEQUENCE [LARGE SCALE GENOMIC DNA]</scope>
    <source>
        <strain evidence="1 2">cv. Chiifu-401-42</strain>
    </source>
</reference>
<dbReference type="Gramene" id="Bra026915.1">
    <property type="protein sequence ID" value="Bra026915.1-P"/>
    <property type="gene ID" value="Bra026915"/>
</dbReference>
<dbReference type="Proteomes" id="UP000011750">
    <property type="component" value="Chromosome A09"/>
</dbReference>
<dbReference type="AlphaFoldDB" id="M4EDQ5"/>
<dbReference type="SUPFAM" id="SSF54001">
    <property type="entry name" value="Cysteine proteinases"/>
    <property type="match status" value="1"/>
</dbReference>
<sequence>MVLIIRLSRWPYSAAADWYPLSPQPIGILPLAAADWYPLSPQPIGISCHSTQPIGILPLAAVDWYPMSPQPIGILPLAAADWYPATKKSTCYVRQLEFHLKLHNRMPQDQHLSIQDFINRIPKEYLGADGELIVDSSRVLPILVEKGILLERDCPLTERIDDTVSEETDCTRYYAKKVNKHMLHPGGNRMETLKKYELFHADLIEKLKGGVVSVGVSVYPSYSKLKHKQIYYPTKDELAGKTEHYAHVMVCTAHDYDNMKRLVYEFQESAGAEVCDEGYVRIYADQVNYFVEMEVEMDD</sequence>
<dbReference type="InterPro" id="IPR038765">
    <property type="entry name" value="Papain-like_cys_pep_sf"/>
</dbReference>
<proteinExistence type="predicted"/>
<evidence type="ECO:0000313" key="2">
    <source>
        <dbReference type="Proteomes" id="UP000011750"/>
    </source>
</evidence>
<dbReference type="EnsemblPlants" id="Bra026915.1">
    <property type="protein sequence ID" value="Bra026915.1-P"/>
    <property type="gene ID" value="Bra026915"/>
</dbReference>
<dbReference type="InParanoid" id="M4EDQ5"/>
<name>M4EDQ5_BRACM</name>